<accession>A0A4V5MV75</accession>
<organism evidence="2 3">
    <name type="scientific">Paracoccus gahaiensis</name>
    <dbReference type="NCBI Taxonomy" id="1706839"/>
    <lineage>
        <taxon>Bacteria</taxon>
        <taxon>Pseudomonadati</taxon>
        <taxon>Pseudomonadota</taxon>
        <taxon>Alphaproteobacteria</taxon>
        <taxon>Rhodobacterales</taxon>
        <taxon>Paracoccaceae</taxon>
        <taxon>Paracoccus</taxon>
    </lineage>
</organism>
<proteinExistence type="predicted"/>
<feature type="region of interest" description="Disordered" evidence="1">
    <location>
        <begin position="53"/>
        <end position="127"/>
    </location>
</feature>
<dbReference type="OrthoDB" id="7778599at2"/>
<protein>
    <submittedName>
        <fullName evidence="2">Uncharacterized protein</fullName>
    </submittedName>
</protein>
<dbReference type="Proteomes" id="UP000309747">
    <property type="component" value="Unassembled WGS sequence"/>
</dbReference>
<reference evidence="2 3" key="1">
    <citation type="submission" date="2019-04" db="EMBL/GenBank/DDBJ databases">
        <authorList>
            <person name="Li J."/>
        </authorList>
    </citation>
    <scope>NUCLEOTIDE SEQUENCE [LARGE SCALE GENOMIC DNA]</scope>
    <source>
        <strain evidence="2 3">KCTC 42687</strain>
    </source>
</reference>
<feature type="compositionally biased region" description="Polar residues" evidence="1">
    <location>
        <begin position="85"/>
        <end position="97"/>
    </location>
</feature>
<dbReference type="RefSeq" id="WP_136886530.1">
    <property type="nucleotide sequence ID" value="NZ_SUNI01000012.1"/>
</dbReference>
<dbReference type="EMBL" id="SUNI01000012">
    <property type="protein sequence ID" value="TJZ91118.1"/>
    <property type="molecule type" value="Genomic_DNA"/>
</dbReference>
<dbReference type="AlphaFoldDB" id="A0A4V5MV75"/>
<evidence type="ECO:0000313" key="3">
    <source>
        <dbReference type="Proteomes" id="UP000309747"/>
    </source>
</evidence>
<sequence>MVQIRQMIDGPLPTGEAAWTMLQRLCRDPLPQGHQAGSTAAMARLMAFPPSAISSTARAGDPGLAPGGKRPLRNGKAQGPLSAHKTGQGSAPGSTSPGARDIRPASSPSVGGRIAGPAGTRQPISAAMGPASWPAHWSGLPIACLSETNPFPAELLMPATLVLQRSAPQPFSSWPVTFGPCLAKTADMAPARSRVAQLLAAWADWLLWRLQPPRIPQSASQDGSSAAAANALSGSTQSEAATQDPAPLIAPSDAQGHTAANDAMPSFAKGECADPEHHLAQDMLQDPAPASALTLTDEAVALALVRALEDNSLRVRLQDMIRDELAGEMGARFSGNLQAVIRREVASGLDDRLTHL</sequence>
<evidence type="ECO:0000256" key="1">
    <source>
        <dbReference type="SAM" id="MobiDB-lite"/>
    </source>
</evidence>
<feature type="compositionally biased region" description="Low complexity" evidence="1">
    <location>
        <begin position="217"/>
        <end position="235"/>
    </location>
</feature>
<evidence type="ECO:0000313" key="2">
    <source>
        <dbReference type="EMBL" id="TJZ91118.1"/>
    </source>
</evidence>
<feature type="region of interest" description="Disordered" evidence="1">
    <location>
        <begin position="216"/>
        <end position="270"/>
    </location>
</feature>
<keyword evidence="3" id="KW-1185">Reference proteome</keyword>
<comment type="caution">
    <text evidence="2">The sequence shown here is derived from an EMBL/GenBank/DDBJ whole genome shotgun (WGS) entry which is preliminary data.</text>
</comment>
<gene>
    <name evidence="2" type="ORF">FA743_13015</name>
</gene>
<name>A0A4V5MV75_9RHOB</name>